<organism evidence="1 2">
    <name type="scientific">Carpinus fangiana</name>
    <dbReference type="NCBI Taxonomy" id="176857"/>
    <lineage>
        <taxon>Eukaryota</taxon>
        <taxon>Viridiplantae</taxon>
        <taxon>Streptophyta</taxon>
        <taxon>Embryophyta</taxon>
        <taxon>Tracheophyta</taxon>
        <taxon>Spermatophyta</taxon>
        <taxon>Magnoliopsida</taxon>
        <taxon>eudicotyledons</taxon>
        <taxon>Gunneridae</taxon>
        <taxon>Pentapetalae</taxon>
        <taxon>rosids</taxon>
        <taxon>fabids</taxon>
        <taxon>Fagales</taxon>
        <taxon>Betulaceae</taxon>
        <taxon>Carpinus</taxon>
    </lineage>
</organism>
<dbReference type="EMBL" id="CM017326">
    <property type="protein sequence ID" value="KAE8076571.1"/>
    <property type="molecule type" value="Genomic_DNA"/>
</dbReference>
<name>A0A5N6RFN0_9ROSI</name>
<reference evidence="1 2" key="1">
    <citation type="submission" date="2019-06" db="EMBL/GenBank/DDBJ databases">
        <title>A chromosomal-level reference genome of Carpinus fangiana (Coryloideae, Betulaceae).</title>
        <authorList>
            <person name="Yang X."/>
            <person name="Wang Z."/>
            <person name="Zhang L."/>
            <person name="Hao G."/>
            <person name="Liu J."/>
            <person name="Yang Y."/>
        </authorList>
    </citation>
    <scope>NUCLEOTIDE SEQUENCE [LARGE SCALE GENOMIC DNA]</scope>
    <source>
        <strain evidence="1">Cfa_2016G</strain>
        <tissue evidence="1">Leaf</tissue>
    </source>
</reference>
<evidence type="ECO:0000313" key="1">
    <source>
        <dbReference type="EMBL" id="KAE8076571.1"/>
    </source>
</evidence>
<keyword evidence="2" id="KW-1185">Reference proteome</keyword>
<dbReference type="AlphaFoldDB" id="A0A5N6RFN0"/>
<gene>
    <name evidence="1" type="ORF">FH972_015211</name>
</gene>
<dbReference type="Proteomes" id="UP000327013">
    <property type="component" value="Chromosome 6"/>
</dbReference>
<protein>
    <submittedName>
        <fullName evidence="1">Uncharacterized protein</fullName>
    </submittedName>
</protein>
<proteinExistence type="predicted"/>
<sequence length="52" mass="5893">MIRPFIPPAAAHDQAIHTFCSSSIYFKKLAQVTNLRYLLQLLMIKQSIPSCS</sequence>
<accession>A0A5N6RFN0</accession>
<evidence type="ECO:0000313" key="2">
    <source>
        <dbReference type="Proteomes" id="UP000327013"/>
    </source>
</evidence>